<name>A0A5N6TXZ7_ASPAV</name>
<feature type="compositionally biased region" description="Basic residues" evidence="1">
    <location>
        <begin position="37"/>
        <end position="47"/>
    </location>
</feature>
<reference evidence="2 3" key="1">
    <citation type="submission" date="2019-04" db="EMBL/GenBank/DDBJ databases">
        <title>Friends and foes A comparative genomics study of 23 Aspergillus species from section Flavi.</title>
        <authorList>
            <consortium name="DOE Joint Genome Institute"/>
            <person name="Kjaerbolling I."/>
            <person name="Vesth T."/>
            <person name="Frisvad J.C."/>
            <person name="Nybo J.L."/>
            <person name="Theobald S."/>
            <person name="Kildgaard S."/>
            <person name="Isbrandt T."/>
            <person name="Kuo A."/>
            <person name="Sato A."/>
            <person name="Lyhne E.K."/>
            <person name="Kogle M.E."/>
            <person name="Wiebenga A."/>
            <person name="Kun R.S."/>
            <person name="Lubbers R.J."/>
            <person name="Makela M.R."/>
            <person name="Barry K."/>
            <person name="Chovatia M."/>
            <person name="Clum A."/>
            <person name="Daum C."/>
            <person name="Haridas S."/>
            <person name="He G."/>
            <person name="LaButti K."/>
            <person name="Lipzen A."/>
            <person name="Mondo S."/>
            <person name="Riley R."/>
            <person name="Salamov A."/>
            <person name="Simmons B.A."/>
            <person name="Magnuson J.K."/>
            <person name="Henrissat B."/>
            <person name="Mortensen U.H."/>
            <person name="Larsen T.O."/>
            <person name="Devries R.P."/>
            <person name="Grigoriev I.V."/>
            <person name="Machida M."/>
            <person name="Baker S.E."/>
            <person name="Andersen M.R."/>
        </authorList>
    </citation>
    <scope>NUCLEOTIDE SEQUENCE [LARGE SCALE GENOMIC DNA]</scope>
    <source>
        <strain evidence="2 3">IBT 18842</strain>
    </source>
</reference>
<dbReference type="EMBL" id="ML742075">
    <property type="protein sequence ID" value="KAE8151256.1"/>
    <property type="molecule type" value="Genomic_DNA"/>
</dbReference>
<dbReference type="AlphaFoldDB" id="A0A5N6TXZ7"/>
<proteinExistence type="predicted"/>
<sequence length="448" mass="50290">MLTPIRVRGRRKKPPAALALTKRPPGRRLNRITEARRSRKRSKRAKLHHEPTPPAKRRTLSRLEALPVELIEKIFLASVNVNLPRASTVLAATVSSERIYRALVLLAFWNDDLVGGCSGEVARLLRPLDYVPLGLEARARLQGEIFRCKWCTVARVLGRLPEMMGLSVRRHWFDAGVVMVSGEEERLNRFLAREESEHGNGHTFTGTVNDTIHTLTISPPISITITDTATDSAQTHRILRITEFPVQLLTRPSFTPETTTYLEFLRLASGLNTSTLQETSVSISRDALQKGIRTALHTRNKDALATLLKLDEYYFRAQNTAITATQSPVYGLPAEHFRVAVRADDPGLFQLLVRASAESVPDDSEITAWAMELDSGLGRWVLDLLLHLPQRVEAARANPVEGAVFYMGRANAQVELARQYLSEVLGVEELGSWMEESSLDVRRLWRDV</sequence>
<gene>
    <name evidence="2" type="ORF">BDV25DRAFT_171631</name>
</gene>
<accession>A0A5N6TXZ7</accession>
<keyword evidence="3" id="KW-1185">Reference proteome</keyword>
<evidence type="ECO:0000256" key="1">
    <source>
        <dbReference type="SAM" id="MobiDB-lite"/>
    </source>
</evidence>
<dbReference type="OrthoDB" id="4167490at2759"/>
<evidence type="ECO:0000313" key="2">
    <source>
        <dbReference type="EMBL" id="KAE8151256.1"/>
    </source>
</evidence>
<feature type="region of interest" description="Disordered" evidence="1">
    <location>
        <begin position="21"/>
        <end position="57"/>
    </location>
</feature>
<organism evidence="2 3">
    <name type="scientific">Aspergillus avenaceus</name>
    <dbReference type="NCBI Taxonomy" id="36643"/>
    <lineage>
        <taxon>Eukaryota</taxon>
        <taxon>Fungi</taxon>
        <taxon>Dikarya</taxon>
        <taxon>Ascomycota</taxon>
        <taxon>Pezizomycotina</taxon>
        <taxon>Eurotiomycetes</taxon>
        <taxon>Eurotiomycetidae</taxon>
        <taxon>Eurotiales</taxon>
        <taxon>Aspergillaceae</taxon>
        <taxon>Aspergillus</taxon>
        <taxon>Aspergillus subgen. Circumdati</taxon>
    </lineage>
</organism>
<protein>
    <submittedName>
        <fullName evidence="2">Uncharacterized protein</fullName>
    </submittedName>
</protein>
<evidence type="ECO:0000313" key="3">
    <source>
        <dbReference type="Proteomes" id="UP000325780"/>
    </source>
</evidence>
<dbReference type="Proteomes" id="UP000325780">
    <property type="component" value="Unassembled WGS sequence"/>
</dbReference>